<dbReference type="PANTHER" id="PTHR30055:SF226">
    <property type="entry name" value="HTH-TYPE TRANSCRIPTIONAL REGULATOR PKSA"/>
    <property type="match status" value="1"/>
</dbReference>
<evidence type="ECO:0000259" key="3">
    <source>
        <dbReference type="PROSITE" id="PS50977"/>
    </source>
</evidence>
<feature type="DNA-binding region" description="H-T-H motif" evidence="2">
    <location>
        <begin position="34"/>
        <end position="53"/>
    </location>
</feature>
<dbReference type="PRINTS" id="PR00455">
    <property type="entry name" value="HTHTETR"/>
</dbReference>
<organism evidence="4 5">
    <name type="scientific">Candidatus Pantoea multigeneris</name>
    <dbReference type="NCBI Taxonomy" id="2608357"/>
    <lineage>
        <taxon>Bacteria</taxon>
        <taxon>Pseudomonadati</taxon>
        <taxon>Pseudomonadota</taxon>
        <taxon>Gammaproteobacteria</taxon>
        <taxon>Enterobacterales</taxon>
        <taxon>Erwiniaceae</taxon>
        <taxon>Pantoea</taxon>
    </lineage>
</organism>
<keyword evidence="1 2" id="KW-0238">DNA-binding</keyword>
<feature type="domain" description="HTH tetR-type" evidence="3">
    <location>
        <begin position="11"/>
        <end position="71"/>
    </location>
</feature>
<gene>
    <name evidence="4" type="ORF">F3J40_07725</name>
</gene>
<dbReference type="Gene3D" id="1.10.357.10">
    <property type="entry name" value="Tetracycline Repressor, domain 2"/>
    <property type="match status" value="1"/>
</dbReference>
<reference evidence="4 5" key="1">
    <citation type="journal article" date="2019" name="bioRxiv">
        <title>Bacteria contribute to plant secondary compound degradation in a generalist herbivore system.</title>
        <authorList>
            <person name="Francoeur C.B."/>
            <person name="Khadempour L."/>
            <person name="Moreira-Soto R.D."/>
            <person name="Gotting K."/>
            <person name="Book A.J."/>
            <person name="Pinto-Tomas A.A."/>
            <person name="Keefover-Ring K."/>
            <person name="Currie C.R."/>
        </authorList>
    </citation>
    <scope>NUCLEOTIDE SEQUENCE [LARGE SCALE GENOMIC DNA]</scope>
    <source>
        <strain evidence="4">Acro-835</strain>
    </source>
</reference>
<comment type="caution">
    <text evidence="4">The sequence shown here is derived from an EMBL/GenBank/DDBJ whole genome shotgun (WGS) entry which is preliminary data.</text>
</comment>
<dbReference type="Proteomes" id="UP001515683">
    <property type="component" value="Unassembled WGS sequence"/>
</dbReference>
<evidence type="ECO:0000256" key="2">
    <source>
        <dbReference type="PROSITE-ProRule" id="PRU00335"/>
    </source>
</evidence>
<dbReference type="RefSeq" id="WP_167013442.1">
    <property type="nucleotide sequence ID" value="NZ_VWXF01000002.1"/>
</dbReference>
<dbReference type="Pfam" id="PF00440">
    <property type="entry name" value="TetR_N"/>
    <property type="match status" value="1"/>
</dbReference>
<keyword evidence="5" id="KW-1185">Reference proteome</keyword>
<dbReference type="InterPro" id="IPR001647">
    <property type="entry name" value="HTH_TetR"/>
</dbReference>
<name>A0ABX0R7Z3_9GAMM</name>
<dbReference type="SUPFAM" id="SSF46689">
    <property type="entry name" value="Homeodomain-like"/>
    <property type="match status" value="1"/>
</dbReference>
<proteinExistence type="predicted"/>
<accession>A0ABX0R7Z3</accession>
<dbReference type="EMBL" id="VWXF01000002">
    <property type="protein sequence ID" value="NIF21487.1"/>
    <property type="molecule type" value="Genomic_DNA"/>
</dbReference>
<dbReference type="PROSITE" id="PS50977">
    <property type="entry name" value="HTH_TETR_2"/>
    <property type="match status" value="1"/>
</dbReference>
<evidence type="ECO:0000313" key="5">
    <source>
        <dbReference type="Proteomes" id="UP001515683"/>
    </source>
</evidence>
<dbReference type="InterPro" id="IPR009057">
    <property type="entry name" value="Homeodomain-like_sf"/>
</dbReference>
<evidence type="ECO:0000256" key="1">
    <source>
        <dbReference type="ARBA" id="ARBA00023125"/>
    </source>
</evidence>
<dbReference type="PANTHER" id="PTHR30055">
    <property type="entry name" value="HTH-TYPE TRANSCRIPTIONAL REGULATOR RUTR"/>
    <property type="match status" value="1"/>
</dbReference>
<protein>
    <submittedName>
        <fullName evidence="4">Helix-turn-helix transcriptional regulator</fullName>
    </submittedName>
</protein>
<evidence type="ECO:0000313" key="4">
    <source>
        <dbReference type="EMBL" id="NIF21487.1"/>
    </source>
</evidence>
<sequence length="198" mass="22751">MKPGKVEQKRLARRSEIILAARACFEEKGLHGTTMAFVAERAGLSVGQLYRIFESKEEIIEVIVAEIISARVETMIAYNNDLNQDLNLKARLLAGAQSRPDGDKRDDYLLMEVTAESTRNPRLLEILKRADERLKVEGSKIIRDNHPEFDEAQINVISEFVATLTEGSLYRQGIQRDFVYKEEMSSFYKKIFEFIFVK</sequence>
<dbReference type="InterPro" id="IPR050109">
    <property type="entry name" value="HTH-type_TetR-like_transc_reg"/>
</dbReference>